<accession>L7VQM9</accession>
<dbReference type="NCBIfam" id="NF033547">
    <property type="entry name" value="transpos_IS1595"/>
    <property type="match status" value="1"/>
</dbReference>
<organism evidence="2">
    <name type="scientific">uncultured bacterium A1Q1_fos_75</name>
    <dbReference type="NCBI Taxonomy" id="1256589"/>
    <lineage>
        <taxon>Bacteria</taxon>
        <taxon>environmental samples</taxon>
    </lineage>
</organism>
<sequence length="316" mass="35185">MKSPEFQALIEQLDELSETQRAALKAALRSKGSTNDALALIETQFAADPSCGHCRAKQFGTWGHASGLRRYKCKDCGRTFNALTGTPMAQLHKRDAWLAYARALVDRVSLRKAAKRVDIHLETSFRWRHRFLASAKDKRPSLLSGIVEADETLILKSAKGSRKLVGRAPRKRGGKPKKTGTSPDDYDIVLIARDRHKATSDHILHDFEGGSFDAALETRIERDAVLVTDGRQAYIGLAEACGVEHVKVVARAGERVVNGFHIQNVNAYASRLKDWLRPFRGVASKHLATYLGWRRMIERDGDRLTPRHVIGQAATV</sequence>
<dbReference type="Pfam" id="PF12762">
    <property type="entry name" value="DDE_Tnp_IS1595"/>
    <property type="match status" value="1"/>
</dbReference>
<reference evidence="2" key="1">
    <citation type="submission" date="2012-09" db="EMBL/GenBank/DDBJ databases">
        <title>Metagenomic Characterization of a Microbial Community in Wastewater Detects High Levels of Antibiotic Resistance.</title>
        <authorList>
            <person name="Abrams M."/>
            <person name="Caldwell A."/>
            <person name="Vandaei E."/>
            <person name="Lee W."/>
            <person name="Perrott J."/>
            <person name="Khan S.Y."/>
            <person name="Ta J."/>
            <person name="Romero D."/>
            <person name="Nguyen V."/>
            <person name="Pourmand N."/>
            <person name="Ouverney C.C."/>
        </authorList>
    </citation>
    <scope>NUCLEOTIDE SEQUENCE</scope>
</reference>
<dbReference type="InterPro" id="IPR024445">
    <property type="entry name" value="Tnp_ISXO2-like"/>
</dbReference>
<name>L7VQM9_9BACT</name>
<evidence type="ECO:0000259" key="1">
    <source>
        <dbReference type="SMART" id="SM01126"/>
    </source>
</evidence>
<dbReference type="EMBL" id="JX649866">
    <property type="protein sequence ID" value="AGC71242.1"/>
    <property type="molecule type" value="Genomic_DNA"/>
</dbReference>
<dbReference type="InterPro" id="IPR051354">
    <property type="entry name" value="Transposase_27_IS1"/>
</dbReference>
<dbReference type="AlphaFoldDB" id="L7VQM9"/>
<proteinExistence type="predicted"/>
<dbReference type="SMART" id="SM01126">
    <property type="entry name" value="DDE_Tnp_IS1595"/>
    <property type="match status" value="1"/>
</dbReference>
<protein>
    <recommendedName>
        <fullName evidence="1">ISXO2-like transposase domain-containing protein</fullName>
    </recommendedName>
</protein>
<evidence type="ECO:0000313" key="2">
    <source>
        <dbReference type="EMBL" id="AGC71242.1"/>
    </source>
</evidence>
<dbReference type="PANTHER" id="PTHR33293">
    <property type="entry name" value="INSERTION ELEMENT IS1 1 PROTEIN INSB-RELATED"/>
    <property type="match status" value="1"/>
</dbReference>
<dbReference type="PANTHER" id="PTHR33293:SF1">
    <property type="entry name" value="INSERTION ELEMENT IS1 1 PROTEIN INSB-RELATED"/>
    <property type="match status" value="1"/>
</dbReference>
<feature type="domain" description="ISXO2-like transposase" evidence="1">
    <location>
        <begin position="142"/>
        <end position="296"/>
    </location>
</feature>